<dbReference type="PROSITE" id="PS50943">
    <property type="entry name" value="HTH_CROC1"/>
    <property type="match status" value="1"/>
</dbReference>
<dbReference type="EMBL" id="CP017703">
    <property type="protein sequence ID" value="ASS89397.1"/>
    <property type="molecule type" value="Genomic_DNA"/>
</dbReference>
<evidence type="ECO:0000259" key="4">
    <source>
        <dbReference type="PROSITE" id="PS50943"/>
    </source>
</evidence>
<dbReference type="Pfam" id="PF07883">
    <property type="entry name" value="Cupin_2"/>
    <property type="match status" value="1"/>
</dbReference>
<accession>A0A223E2B0</accession>
<dbReference type="InterPro" id="IPR001387">
    <property type="entry name" value="Cro/C1-type_HTH"/>
</dbReference>
<evidence type="ECO:0000256" key="1">
    <source>
        <dbReference type="ARBA" id="ARBA00023015"/>
    </source>
</evidence>
<dbReference type="GeneID" id="301127159"/>
<dbReference type="GO" id="GO:0003700">
    <property type="term" value="F:DNA-binding transcription factor activity"/>
    <property type="evidence" value="ECO:0007669"/>
    <property type="project" value="TreeGrafter"/>
</dbReference>
<dbReference type="CDD" id="cd02209">
    <property type="entry name" value="cupin_XRE_C"/>
    <property type="match status" value="1"/>
</dbReference>
<dbReference type="InterPro" id="IPR013096">
    <property type="entry name" value="Cupin_2"/>
</dbReference>
<dbReference type="InterPro" id="IPR014710">
    <property type="entry name" value="RmlC-like_jellyroll"/>
</dbReference>
<evidence type="ECO:0000313" key="6">
    <source>
        <dbReference type="Proteomes" id="UP000214606"/>
    </source>
</evidence>
<protein>
    <submittedName>
        <fullName evidence="5">DNA-binding protein</fullName>
    </submittedName>
</protein>
<keyword evidence="3" id="KW-0804">Transcription</keyword>
<name>A0A223E2B0_9BACI</name>
<dbReference type="InterPro" id="IPR010982">
    <property type="entry name" value="Lambda_DNA-bd_dom_sf"/>
</dbReference>
<evidence type="ECO:0000313" key="5">
    <source>
        <dbReference type="EMBL" id="ASS89397.1"/>
    </source>
</evidence>
<evidence type="ECO:0000256" key="3">
    <source>
        <dbReference type="ARBA" id="ARBA00023163"/>
    </source>
</evidence>
<dbReference type="SUPFAM" id="SSF51182">
    <property type="entry name" value="RmlC-like cupins"/>
    <property type="match status" value="1"/>
</dbReference>
<sequence>MKPIQQIIGENFCKIRKRMALSLDKVSEKTGVSKAILAQIERGEANPTVSTLWKIANGLHVSFSALMKEEASSVQKISLSNIPAISDDDEKYKVYPMFTFEIGKPFEVFEAHLEPGHVHQSDEHAHGVQEILIIQKGALEIVIDGCSYVVREGEAIRFAADKKHDYKNITDQKVKYYVIIYYPEN</sequence>
<dbReference type="Gene3D" id="1.10.260.40">
    <property type="entry name" value="lambda repressor-like DNA-binding domains"/>
    <property type="match status" value="1"/>
</dbReference>
<dbReference type="SUPFAM" id="SSF47413">
    <property type="entry name" value="lambda repressor-like DNA-binding domains"/>
    <property type="match status" value="1"/>
</dbReference>
<dbReference type="PANTHER" id="PTHR46797">
    <property type="entry name" value="HTH-TYPE TRANSCRIPTIONAL REGULATOR"/>
    <property type="match status" value="1"/>
</dbReference>
<dbReference type="RefSeq" id="WP_094244636.1">
    <property type="nucleotide sequence ID" value="NZ_CP017703.1"/>
</dbReference>
<dbReference type="Gene3D" id="2.60.120.10">
    <property type="entry name" value="Jelly Rolls"/>
    <property type="match status" value="1"/>
</dbReference>
<dbReference type="InterPro" id="IPR011051">
    <property type="entry name" value="RmlC_Cupin_sf"/>
</dbReference>
<dbReference type="CDD" id="cd00093">
    <property type="entry name" value="HTH_XRE"/>
    <property type="match status" value="1"/>
</dbReference>
<feature type="domain" description="HTH cro/C1-type" evidence="4">
    <location>
        <begin position="14"/>
        <end position="66"/>
    </location>
</feature>
<dbReference type="GO" id="GO:0003677">
    <property type="term" value="F:DNA binding"/>
    <property type="evidence" value="ECO:0007669"/>
    <property type="project" value="UniProtKB-KW"/>
</dbReference>
<reference evidence="5 6" key="1">
    <citation type="submission" date="2016-10" db="EMBL/GenBank/DDBJ databases">
        <title>The whole genome sequencing and assembly of Aeribacillus pallidus KCTC3564 strain.</title>
        <authorList>
            <person name="Lee Y.-J."/>
            <person name="Park M.-K."/>
            <person name="Yi H."/>
            <person name="Bahn Y.-S."/>
            <person name="Kim J.F."/>
            <person name="Lee D.-W."/>
        </authorList>
    </citation>
    <scope>NUCLEOTIDE SEQUENCE [LARGE SCALE GENOMIC DNA]</scope>
    <source>
        <strain evidence="5 6">KCTC3564</strain>
    </source>
</reference>
<keyword evidence="1" id="KW-0805">Transcription regulation</keyword>
<dbReference type="AlphaFoldDB" id="A0A223E2B0"/>
<evidence type="ECO:0000256" key="2">
    <source>
        <dbReference type="ARBA" id="ARBA00023125"/>
    </source>
</evidence>
<dbReference type="Proteomes" id="UP000214606">
    <property type="component" value="Chromosome"/>
</dbReference>
<proteinExistence type="predicted"/>
<dbReference type="PANTHER" id="PTHR46797:SF23">
    <property type="entry name" value="HTH-TYPE TRANSCRIPTIONAL REGULATOR SUTR"/>
    <property type="match status" value="1"/>
</dbReference>
<organism evidence="5 6">
    <name type="scientific">Aeribacillus pallidus</name>
    <dbReference type="NCBI Taxonomy" id="33936"/>
    <lineage>
        <taxon>Bacteria</taxon>
        <taxon>Bacillati</taxon>
        <taxon>Bacillota</taxon>
        <taxon>Bacilli</taxon>
        <taxon>Bacillales</taxon>
        <taxon>Bacillaceae</taxon>
        <taxon>Aeribacillus</taxon>
    </lineage>
</organism>
<gene>
    <name evidence="5" type="ORF">AP3564_03210</name>
</gene>
<dbReference type="InterPro" id="IPR050807">
    <property type="entry name" value="TransReg_Diox_bact_type"/>
</dbReference>
<dbReference type="SMART" id="SM00530">
    <property type="entry name" value="HTH_XRE"/>
    <property type="match status" value="1"/>
</dbReference>
<keyword evidence="2 5" id="KW-0238">DNA-binding</keyword>
<dbReference type="Pfam" id="PF01381">
    <property type="entry name" value="HTH_3"/>
    <property type="match status" value="1"/>
</dbReference>
<dbReference type="KEGG" id="apak:AP3564_03210"/>
<dbReference type="GO" id="GO:0005829">
    <property type="term" value="C:cytosol"/>
    <property type="evidence" value="ECO:0007669"/>
    <property type="project" value="TreeGrafter"/>
</dbReference>